<dbReference type="AlphaFoldDB" id="A0A938X3D9"/>
<dbReference type="EMBL" id="JACJLV010000026">
    <property type="protein sequence ID" value="MBM6827166.1"/>
    <property type="molecule type" value="Genomic_DNA"/>
</dbReference>
<accession>A0A938X3D9</accession>
<evidence type="ECO:0000256" key="1">
    <source>
        <dbReference type="SAM" id="SignalP"/>
    </source>
</evidence>
<dbReference type="PROSITE" id="PS51257">
    <property type="entry name" value="PROKAR_LIPOPROTEIN"/>
    <property type="match status" value="1"/>
</dbReference>
<proteinExistence type="predicted"/>
<sequence>MKGNRWMLSFGLLILMSASVFGCGQEEGTGTTDEIEGTYLCYVNTEEDSLARESYEIQGETADEEVEDVLEEMQKEADSIDYRSAFPDHVSVTDWSLTDGRLDLTFSDSYLRMSKGEEVLLRAALVETLGQIKGVDEVGFFTGEGPLTDSDGQEIGYMSPEDFVQNTGSTLHSYQLQELKLYFAGEKGDCLEPETVSLRYNSSTSIEKLVVEQLIKGPEKEGMLAVIPPETRVLGVSVREHICYVNFDQEFLNGAPGVTPEATVYAIVNSLTESGNVSQVQISVNGESDIQYMNRIDLGKPLTRNPDLVEE</sequence>
<dbReference type="Pfam" id="PF10646">
    <property type="entry name" value="Germane"/>
    <property type="match status" value="2"/>
</dbReference>
<feature type="domain" description="GerMN" evidence="2">
    <location>
        <begin position="207"/>
        <end position="293"/>
    </location>
</feature>
<dbReference type="InterPro" id="IPR019606">
    <property type="entry name" value="GerMN"/>
</dbReference>
<keyword evidence="1" id="KW-0732">Signal</keyword>
<dbReference type="SMART" id="SM00909">
    <property type="entry name" value="Germane"/>
    <property type="match status" value="2"/>
</dbReference>
<reference evidence="3" key="1">
    <citation type="submission" date="2020-08" db="EMBL/GenBank/DDBJ databases">
        <authorList>
            <person name="Cejkova D."/>
            <person name="Kubasova T."/>
            <person name="Jahodarova E."/>
            <person name="Rychlik I."/>
        </authorList>
    </citation>
    <scope>NUCLEOTIDE SEQUENCE</scope>
    <source>
        <strain evidence="3">An420c</strain>
    </source>
</reference>
<dbReference type="Proteomes" id="UP000713880">
    <property type="component" value="Unassembled WGS sequence"/>
</dbReference>
<feature type="domain" description="GerMN" evidence="2">
    <location>
        <begin position="66"/>
        <end position="159"/>
    </location>
</feature>
<feature type="chain" id="PRO_5038410178" evidence="1">
    <location>
        <begin position="23"/>
        <end position="311"/>
    </location>
</feature>
<gene>
    <name evidence="3" type="ORF">H6A13_08690</name>
</gene>
<name>A0A938X3D9_9CLOT</name>
<dbReference type="RefSeq" id="WP_204909204.1">
    <property type="nucleotide sequence ID" value="NZ_JACJLV010000026.1"/>
</dbReference>
<evidence type="ECO:0000313" key="4">
    <source>
        <dbReference type="Proteomes" id="UP000713880"/>
    </source>
</evidence>
<evidence type="ECO:0000259" key="2">
    <source>
        <dbReference type="SMART" id="SM00909"/>
    </source>
</evidence>
<evidence type="ECO:0000313" key="3">
    <source>
        <dbReference type="EMBL" id="MBM6827166.1"/>
    </source>
</evidence>
<reference evidence="3" key="2">
    <citation type="journal article" date="2021" name="Sci. Rep.">
        <title>The distribution of antibiotic resistance genes in chicken gut microbiota commensals.</title>
        <authorList>
            <person name="Juricova H."/>
            <person name="Matiasovicova J."/>
            <person name="Kubasova T."/>
            <person name="Cejkova D."/>
            <person name="Rychlik I."/>
        </authorList>
    </citation>
    <scope>NUCLEOTIDE SEQUENCE</scope>
    <source>
        <strain evidence="3">An420c</strain>
    </source>
</reference>
<organism evidence="3 4">
    <name type="scientific">Mordavella massiliensis</name>
    <dbReference type="NCBI Taxonomy" id="1871024"/>
    <lineage>
        <taxon>Bacteria</taxon>
        <taxon>Bacillati</taxon>
        <taxon>Bacillota</taxon>
        <taxon>Clostridia</taxon>
        <taxon>Eubacteriales</taxon>
        <taxon>Clostridiaceae</taxon>
        <taxon>Mordavella</taxon>
    </lineage>
</organism>
<comment type="caution">
    <text evidence="3">The sequence shown here is derived from an EMBL/GenBank/DDBJ whole genome shotgun (WGS) entry which is preliminary data.</text>
</comment>
<keyword evidence="4" id="KW-1185">Reference proteome</keyword>
<protein>
    <submittedName>
        <fullName evidence="3">GerMN domain-containing protein</fullName>
    </submittedName>
</protein>
<feature type="signal peptide" evidence="1">
    <location>
        <begin position="1"/>
        <end position="22"/>
    </location>
</feature>